<accession>L5KW86</accession>
<gene>
    <name evidence="2" type="ORF">PAL_GLEAN10005738</name>
</gene>
<dbReference type="InParanoid" id="L5KW86"/>
<dbReference type="AlphaFoldDB" id="L5KW86"/>
<dbReference type="EMBL" id="KB030535">
    <property type="protein sequence ID" value="ELK15677.1"/>
    <property type="molecule type" value="Genomic_DNA"/>
</dbReference>
<name>L5KW86_PTEAL</name>
<protein>
    <submittedName>
        <fullName evidence="2">Uncharacterized protein</fullName>
    </submittedName>
</protein>
<organism evidence="2 3">
    <name type="scientific">Pteropus alecto</name>
    <name type="common">Black flying fox</name>
    <dbReference type="NCBI Taxonomy" id="9402"/>
    <lineage>
        <taxon>Eukaryota</taxon>
        <taxon>Metazoa</taxon>
        <taxon>Chordata</taxon>
        <taxon>Craniata</taxon>
        <taxon>Vertebrata</taxon>
        <taxon>Euteleostomi</taxon>
        <taxon>Mammalia</taxon>
        <taxon>Eutheria</taxon>
        <taxon>Laurasiatheria</taxon>
        <taxon>Chiroptera</taxon>
        <taxon>Yinpterochiroptera</taxon>
        <taxon>Pteropodoidea</taxon>
        <taxon>Pteropodidae</taxon>
        <taxon>Pteropodinae</taxon>
        <taxon>Pteropus</taxon>
    </lineage>
</organism>
<evidence type="ECO:0000256" key="1">
    <source>
        <dbReference type="SAM" id="MobiDB-lite"/>
    </source>
</evidence>
<feature type="region of interest" description="Disordered" evidence="1">
    <location>
        <begin position="1"/>
        <end position="64"/>
    </location>
</feature>
<evidence type="ECO:0000313" key="3">
    <source>
        <dbReference type="Proteomes" id="UP000010552"/>
    </source>
</evidence>
<dbReference type="PANTHER" id="PTHR23039">
    <property type="entry name" value="NANCE-HORAN SYNDROME PROTEIN"/>
    <property type="match status" value="1"/>
</dbReference>
<dbReference type="PANTHER" id="PTHR23039:SF2">
    <property type="entry name" value="NHS-LIKE PROTEIN 2"/>
    <property type="match status" value="1"/>
</dbReference>
<dbReference type="STRING" id="9402.L5KW86"/>
<dbReference type="Proteomes" id="UP000010552">
    <property type="component" value="Unassembled WGS sequence"/>
</dbReference>
<reference evidence="3" key="1">
    <citation type="journal article" date="2013" name="Science">
        <title>Comparative analysis of bat genomes provides insight into the evolution of flight and immunity.</title>
        <authorList>
            <person name="Zhang G."/>
            <person name="Cowled C."/>
            <person name="Shi Z."/>
            <person name="Huang Z."/>
            <person name="Bishop-Lilly K.A."/>
            <person name="Fang X."/>
            <person name="Wynne J.W."/>
            <person name="Xiong Z."/>
            <person name="Baker M.L."/>
            <person name="Zhao W."/>
            <person name="Tachedjian M."/>
            <person name="Zhu Y."/>
            <person name="Zhou P."/>
            <person name="Jiang X."/>
            <person name="Ng J."/>
            <person name="Yang L."/>
            <person name="Wu L."/>
            <person name="Xiao J."/>
            <person name="Feng Y."/>
            <person name="Chen Y."/>
            <person name="Sun X."/>
            <person name="Zhang Y."/>
            <person name="Marsh G.A."/>
            <person name="Crameri G."/>
            <person name="Broder C.C."/>
            <person name="Frey K.G."/>
            <person name="Wang L.F."/>
            <person name="Wang J."/>
        </authorList>
    </citation>
    <scope>NUCLEOTIDE SEQUENCE [LARGE SCALE GENOMIC DNA]</scope>
</reference>
<keyword evidence="3" id="KW-1185">Reference proteome</keyword>
<proteinExistence type="predicted"/>
<dbReference type="GO" id="GO:0030154">
    <property type="term" value="P:cell differentiation"/>
    <property type="evidence" value="ECO:0007669"/>
    <property type="project" value="TreeGrafter"/>
</dbReference>
<sequence>MVHPQSGAHPSHRLLSQQPRKQQLSEDETTTQGVRAPEASLSLSTTADKQAAWDSPSPLPTLDEKRWLQPCSTHSDIVPINISGRVA</sequence>
<evidence type="ECO:0000313" key="2">
    <source>
        <dbReference type="EMBL" id="ELK15677.1"/>
    </source>
</evidence>